<feature type="transmembrane region" description="Helical" evidence="6">
    <location>
        <begin position="126"/>
        <end position="152"/>
    </location>
</feature>
<feature type="compositionally biased region" description="Polar residues" evidence="5">
    <location>
        <begin position="206"/>
        <end position="220"/>
    </location>
</feature>
<evidence type="ECO:0000256" key="3">
    <source>
        <dbReference type="ARBA" id="ARBA00022989"/>
    </source>
</evidence>
<accession>A0A9P0QKJ5</accession>
<evidence type="ECO:0000313" key="9">
    <source>
        <dbReference type="Proteomes" id="UP000837801"/>
    </source>
</evidence>
<feature type="transmembrane region" description="Helical" evidence="6">
    <location>
        <begin position="76"/>
        <end position="96"/>
    </location>
</feature>
<evidence type="ECO:0000259" key="7">
    <source>
        <dbReference type="Pfam" id="PF01284"/>
    </source>
</evidence>
<keyword evidence="3 6" id="KW-1133">Transmembrane helix</keyword>
<dbReference type="EMBL" id="CAKXYY010000002">
    <property type="protein sequence ID" value="CAH2350841.1"/>
    <property type="molecule type" value="Genomic_DNA"/>
</dbReference>
<name>A0A9P0QKJ5_9ASCO</name>
<sequence length="243" mass="26383">MVTTISREASFGISLGLRISQICFAIIELSLSGYTINVPLASDLYFPTQAFGIAVGCLSVVEGAFLLGMFRYFPPIFVLVCEVIMSILCLASFAYFTNYYQVGGIVVYNAYGYGGYWTGWPIIKAAWAFSFLLFVIHLAEMILIVVFVMVPLEKSPLLGKTKTLALGSIFPAEGIVGGHVTTVEDDYEAAQVYHEKESSVGVQTVPISQHQGAPENNQVTEPPVVLGNDQPPPSNEYPPPGHS</sequence>
<keyword evidence="4 6" id="KW-0472">Membrane</keyword>
<comment type="caution">
    <text evidence="8">The sequence shown here is derived from an EMBL/GenBank/DDBJ whole genome shotgun (WGS) entry which is preliminary data.</text>
</comment>
<feature type="transmembrane region" description="Helical" evidence="6">
    <location>
        <begin position="49"/>
        <end position="69"/>
    </location>
</feature>
<evidence type="ECO:0000256" key="6">
    <source>
        <dbReference type="SAM" id="Phobius"/>
    </source>
</evidence>
<reference evidence="8" key="1">
    <citation type="submission" date="2022-03" db="EMBL/GenBank/DDBJ databases">
        <authorList>
            <person name="Legras J.-L."/>
            <person name="Devillers H."/>
            <person name="Grondin C."/>
        </authorList>
    </citation>
    <scope>NUCLEOTIDE SEQUENCE</scope>
    <source>
        <strain evidence="8">CLIB 1423</strain>
    </source>
</reference>
<gene>
    <name evidence="8" type="ORF">CLIB1423_02S06370</name>
</gene>
<dbReference type="Proteomes" id="UP000837801">
    <property type="component" value="Unassembled WGS sequence"/>
</dbReference>
<dbReference type="AlphaFoldDB" id="A0A9P0QKJ5"/>
<keyword evidence="2 6" id="KW-0812">Transmembrane</keyword>
<feature type="compositionally biased region" description="Pro residues" evidence="5">
    <location>
        <begin position="230"/>
        <end position="243"/>
    </location>
</feature>
<dbReference type="GO" id="GO:0016020">
    <property type="term" value="C:membrane"/>
    <property type="evidence" value="ECO:0007669"/>
    <property type="project" value="UniProtKB-SubCell"/>
</dbReference>
<organism evidence="8 9">
    <name type="scientific">[Candida] railenensis</name>
    <dbReference type="NCBI Taxonomy" id="45579"/>
    <lineage>
        <taxon>Eukaryota</taxon>
        <taxon>Fungi</taxon>
        <taxon>Dikarya</taxon>
        <taxon>Ascomycota</taxon>
        <taxon>Saccharomycotina</taxon>
        <taxon>Pichiomycetes</taxon>
        <taxon>Debaryomycetaceae</taxon>
        <taxon>Kurtzmaniella</taxon>
    </lineage>
</organism>
<dbReference type="InterPro" id="IPR008253">
    <property type="entry name" value="Marvel"/>
</dbReference>
<feature type="domain" description="MARVEL" evidence="7">
    <location>
        <begin position="14"/>
        <end position="143"/>
    </location>
</feature>
<comment type="subcellular location">
    <subcellularLocation>
        <location evidence="1">Membrane</location>
        <topology evidence="1">Multi-pass membrane protein</topology>
    </subcellularLocation>
</comment>
<dbReference type="Pfam" id="PF01284">
    <property type="entry name" value="MARVEL"/>
    <property type="match status" value="1"/>
</dbReference>
<protein>
    <recommendedName>
        <fullName evidence="7">MARVEL domain-containing protein</fullName>
    </recommendedName>
</protein>
<feature type="region of interest" description="Disordered" evidence="5">
    <location>
        <begin position="206"/>
        <end position="243"/>
    </location>
</feature>
<evidence type="ECO:0000256" key="5">
    <source>
        <dbReference type="SAM" id="MobiDB-lite"/>
    </source>
</evidence>
<proteinExistence type="predicted"/>
<evidence type="ECO:0000256" key="4">
    <source>
        <dbReference type="ARBA" id="ARBA00023136"/>
    </source>
</evidence>
<evidence type="ECO:0000313" key="8">
    <source>
        <dbReference type="EMBL" id="CAH2350841.1"/>
    </source>
</evidence>
<keyword evidence="9" id="KW-1185">Reference proteome</keyword>
<evidence type="ECO:0000256" key="1">
    <source>
        <dbReference type="ARBA" id="ARBA00004141"/>
    </source>
</evidence>
<evidence type="ECO:0000256" key="2">
    <source>
        <dbReference type="ARBA" id="ARBA00022692"/>
    </source>
</evidence>